<dbReference type="InterPro" id="IPR050111">
    <property type="entry name" value="C-type_lectin/snaclec_domain"/>
</dbReference>
<dbReference type="InterPro" id="IPR018378">
    <property type="entry name" value="C-type_lectin_CS"/>
</dbReference>
<keyword evidence="4" id="KW-1185">Reference proteome</keyword>
<evidence type="ECO:0000313" key="4">
    <source>
        <dbReference type="Proteomes" id="UP001488805"/>
    </source>
</evidence>
<proteinExistence type="predicted"/>
<evidence type="ECO:0000259" key="2">
    <source>
        <dbReference type="PROSITE" id="PS50041"/>
    </source>
</evidence>
<dbReference type="CDD" id="cd00037">
    <property type="entry name" value="CLECT"/>
    <property type="match status" value="1"/>
</dbReference>
<organism evidence="3 4">
    <name type="scientific">Zoarces viviparus</name>
    <name type="common">Viviparous eelpout</name>
    <name type="synonym">Blennius viviparus</name>
    <dbReference type="NCBI Taxonomy" id="48416"/>
    <lineage>
        <taxon>Eukaryota</taxon>
        <taxon>Metazoa</taxon>
        <taxon>Chordata</taxon>
        <taxon>Craniata</taxon>
        <taxon>Vertebrata</taxon>
        <taxon>Euteleostomi</taxon>
        <taxon>Actinopterygii</taxon>
        <taxon>Neopterygii</taxon>
        <taxon>Teleostei</taxon>
        <taxon>Neoteleostei</taxon>
        <taxon>Acanthomorphata</taxon>
        <taxon>Eupercaria</taxon>
        <taxon>Perciformes</taxon>
        <taxon>Cottioidei</taxon>
        <taxon>Zoarcales</taxon>
        <taxon>Zoarcidae</taxon>
        <taxon>Zoarcinae</taxon>
        <taxon>Zoarces</taxon>
    </lineage>
</organism>
<dbReference type="Pfam" id="PF00059">
    <property type="entry name" value="Lectin_C"/>
    <property type="match status" value="1"/>
</dbReference>
<protein>
    <recommendedName>
        <fullName evidence="2">C-type lectin domain-containing protein</fullName>
    </recommendedName>
</protein>
<dbReference type="InterPro" id="IPR001304">
    <property type="entry name" value="C-type_lectin-like"/>
</dbReference>
<evidence type="ECO:0000313" key="3">
    <source>
        <dbReference type="EMBL" id="KAK9533301.1"/>
    </source>
</evidence>
<dbReference type="SUPFAM" id="SSF56436">
    <property type="entry name" value="C-type lectin-like"/>
    <property type="match status" value="1"/>
</dbReference>
<reference evidence="3 4" key="1">
    <citation type="journal article" date="2024" name="Genome Biol. Evol.">
        <title>Chromosome-level genome assembly of the viviparous eelpout Zoarces viviparus.</title>
        <authorList>
            <person name="Fuhrmann N."/>
            <person name="Brasseur M.V."/>
            <person name="Bakowski C.E."/>
            <person name="Podsiadlowski L."/>
            <person name="Prost S."/>
            <person name="Krehenwinkel H."/>
            <person name="Mayer C."/>
        </authorList>
    </citation>
    <scope>NUCLEOTIDE SEQUENCE [LARGE SCALE GENOMIC DNA]</scope>
    <source>
        <strain evidence="3">NO-MEL_2022_Ind0_liver</strain>
    </source>
</reference>
<comment type="caution">
    <text evidence="3">The sequence shown here is derived from an EMBL/GenBank/DDBJ whole genome shotgun (WGS) entry which is preliminary data.</text>
</comment>
<dbReference type="PROSITE" id="PS00615">
    <property type="entry name" value="C_TYPE_LECTIN_1"/>
    <property type="match status" value="1"/>
</dbReference>
<accession>A0AAW1FEP7</accession>
<evidence type="ECO:0000256" key="1">
    <source>
        <dbReference type="ARBA" id="ARBA00023157"/>
    </source>
</evidence>
<name>A0AAW1FEP7_ZOAVI</name>
<dbReference type="AlphaFoldDB" id="A0AAW1FEP7"/>
<dbReference type="PANTHER" id="PTHR22803">
    <property type="entry name" value="MANNOSE, PHOSPHOLIPASE, LECTIN RECEPTOR RELATED"/>
    <property type="match status" value="1"/>
</dbReference>
<dbReference type="EMBL" id="JBCEZU010000067">
    <property type="protein sequence ID" value="KAK9533301.1"/>
    <property type="molecule type" value="Genomic_DNA"/>
</dbReference>
<dbReference type="SMART" id="SM00034">
    <property type="entry name" value="CLECT"/>
    <property type="match status" value="1"/>
</dbReference>
<dbReference type="Gene3D" id="3.10.100.10">
    <property type="entry name" value="Mannose-Binding Protein A, subunit A"/>
    <property type="match status" value="1"/>
</dbReference>
<keyword evidence="1" id="KW-1015">Disulfide bond</keyword>
<dbReference type="InterPro" id="IPR016187">
    <property type="entry name" value="CTDL_fold"/>
</dbReference>
<dbReference type="InterPro" id="IPR016186">
    <property type="entry name" value="C-type_lectin-like/link_sf"/>
</dbReference>
<feature type="domain" description="C-type lectin" evidence="2">
    <location>
        <begin position="39"/>
        <end position="158"/>
    </location>
</feature>
<dbReference type="PROSITE" id="PS50041">
    <property type="entry name" value="C_TYPE_LECTIN_2"/>
    <property type="match status" value="1"/>
</dbReference>
<dbReference type="Proteomes" id="UP001488805">
    <property type="component" value="Unassembled WGS sequence"/>
</dbReference>
<sequence>MIALTRASAVPEGMLEDDQSAESDLVKRGAYCSSGWTECSGRCFHYIPTAMTWAEAEENCLSLGGNLASVHNTLEYHGIQKIILDFSHASATTWIGGSDAQQDKKWFWSDGTLFNYLNWCRGEPNNQGGNQACLQMNHGDGKCWDDVHCSREIPSVCVKRGY</sequence>
<gene>
    <name evidence="3" type="ORF">VZT92_008428</name>
</gene>